<comment type="caution">
    <text evidence="1">The sequence shown here is derived from an EMBL/GenBank/DDBJ whole genome shotgun (WGS) entry which is preliminary data.</text>
</comment>
<dbReference type="Proteomes" id="UP000006468">
    <property type="component" value="Chromosome"/>
</dbReference>
<reference evidence="1 2" key="1">
    <citation type="journal article" date="2010" name="J. Bacteriol.">
        <title>Genome sequence of a cellulose-producing bacterium, Gluconacetobacter hansenii ATCC 23769.</title>
        <authorList>
            <person name="Iyer P.R."/>
            <person name="Geib S.M."/>
            <person name="Catchmark J."/>
            <person name="Kao T.H."/>
            <person name="Tien M."/>
        </authorList>
    </citation>
    <scope>NUCLEOTIDE SEQUENCE [LARGE SCALE GENOMIC DNA]</scope>
    <source>
        <strain evidence="1 2">ATCC 23769</strain>
    </source>
</reference>
<dbReference type="HOGENOM" id="CLU_3217579_0_0_5"/>
<organism evidence="1 2">
    <name type="scientific">Novacetimonas hansenii ATCC 23769</name>
    <dbReference type="NCBI Taxonomy" id="714995"/>
    <lineage>
        <taxon>Bacteria</taxon>
        <taxon>Pseudomonadati</taxon>
        <taxon>Pseudomonadota</taxon>
        <taxon>Alphaproteobacteria</taxon>
        <taxon>Acetobacterales</taxon>
        <taxon>Acetobacteraceae</taxon>
        <taxon>Novacetimonas</taxon>
    </lineage>
</organism>
<evidence type="ECO:0000313" key="1">
    <source>
        <dbReference type="EMBL" id="EFG85350.1"/>
    </source>
</evidence>
<protein>
    <submittedName>
        <fullName evidence="1">Uncharacterized protein</fullName>
    </submittedName>
</protein>
<name>D5QC48_NOVHA</name>
<accession>D5QC48</accession>
<evidence type="ECO:0000313" key="2">
    <source>
        <dbReference type="Proteomes" id="UP000006468"/>
    </source>
</evidence>
<sequence>MMAIMSRPGDATQDMAGDVVGGGCDRTGVMARRIVPAGVQHVVH</sequence>
<dbReference type="AlphaFoldDB" id="D5QC48"/>
<dbReference type="EMBL" id="ADTV01000008">
    <property type="protein sequence ID" value="EFG85350.1"/>
    <property type="molecule type" value="Genomic_DNA"/>
</dbReference>
<proteinExistence type="predicted"/>
<gene>
    <name evidence="1" type="ORF">GXY_03473</name>
</gene>